<dbReference type="Proteomes" id="UP000325081">
    <property type="component" value="Unassembled WGS sequence"/>
</dbReference>
<feature type="compositionally biased region" description="Polar residues" evidence="1">
    <location>
        <begin position="38"/>
        <end position="53"/>
    </location>
</feature>
<gene>
    <name evidence="2" type="ORF">STAS_34491</name>
</gene>
<name>A0A5A7RHT2_STRAF</name>
<accession>A0A5A7RHT2</accession>
<organism evidence="2 3">
    <name type="scientific">Striga asiatica</name>
    <name type="common">Asiatic witchweed</name>
    <name type="synonym">Buchnera asiatica</name>
    <dbReference type="NCBI Taxonomy" id="4170"/>
    <lineage>
        <taxon>Eukaryota</taxon>
        <taxon>Viridiplantae</taxon>
        <taxon>Streptophyta</taxon>
        <taxon>Embryophyta</taxon>
        <taxon>Tracheophyta</taxon>
        <taxon>Spermatophyta</taxon>
        <taxon>Magnoliopsida</taxon>
        <taxon>eudicotyledons</taxon>
        <taxon>Gunneridae</taxon>
        <taxon>Pentapetalae</taxon>
        <taxon>asterids</taxon>
        <taxon>lamiids</taxon>
        <taxon>Lamiales</taxon>
        <taxon>Orobanchaceae</taxon>
        <taxon>Buchnereae</taxon>
        <taxon>Striga</taxon>
    </lineage>
</organism>
<protein>
    <submittedName>
        <fullName evidence="2">ABC transporter related</fullName>
    </submittedName>
</protein>
<dbReference type="AlphaFoldDB" id="A0A5A7RHT2"/>
<dbReference type="EMBL" id="BKCP01012737">
    <property type="protein sequence ID" value="GER56752.1"/>
    <property type="molecule type" value="Genomic_DNA"/>
</dbReference>
<feature type="compositionally biased region" description="Polar residues" evidence="1">
    <location>
        <begin position="16"/>
        <end position="27"/>
    </location>
</feature>
<reference evidence="3" key="1">
    <citation type="journal article" date="2019" name="Curr. Biol.">
        <title>Genome Sequence of Striga asiatica Provides Insight into the Evolution of Plant Parasitism.</title>
        <authorList>
            <person name="Yoshida S."/>
            <person name="Kim S."/>
            <person name="Wafula E.K."/>
            <person name="Tanskanen J."/>
            <person name="Kim Y.M."/>
            <person name="Honaas L."/>
            <person name="Yang Z."/>
            <person name="Spallek T."/>
            <person name="Conn C.E."/>
            <person name="Ichihashi Y."/>
            <person name="Cheong K."/>
            <person name="Cui S."/>
            <person name="Der J.P."/>
            <person name="Gundlach H."/>
            <person name="Jiao Y."/>
            <person name="Hori C."/>
            <person name="Ishida J.K."/>
            <person name="Kasahara H."/>
            <person name="Kiba T."/>
            <person name="Kim M.S."/>
            <person name="Koo N."/>
            <person name="Laohavisit A."/>
            <person name="Lee Y.H."/>
            <person name="Lumba S."/>
            <person name="McCourt P."/>
            <person name="Mortimer J.C."/>
            <person name="Mutuku J.M."/>
            <person name="Nomura T."/>
            <person name="Sasaki-Sekimoto Y."/>
            <person name="Seto Y."/>
            <person name="Wang Y."/>
            <person name="Wakatake T."/>
            <person name="Sakakibara H."/>
            <person name="Demura T."/>
            <person name="Yamaguchi S."/>
            <person name="Yoneyama K."/>
            <person name="Manabe R.I."/>
            <person name="Nelson D.C."/>
            <person name="Schulman A.H."/>
            <person name="Timko M.P."/>
            <person name="dePamphilis C.W."/>
            <person name="Choi D."/>
            <person name="Shirasu K."/>
        </authorList>
    </citation>
    <scope>NUCLEOTIDE SEQUENCE [LARGE SCALE GENOMIC DNA]</scope>
    <source>
        <strain evidence="3">cv. UVA1</strain>
    </source>
</reference>
<keyword evidence="3" id="KW-1185">Reference proteome</keyword>
<evidence type="ECO:0000256" key="1">
    <source>
        <dbReference type="SAM" id="MobiDB-lite"/>
    </source>
</evidence>
<sequence length="159" mass="17337">MLYLKASAAAYISLPPRSSGNNGNQNQKKPDVNKSNDHSLPSSTNGMDNTYSVPQKVKGPASPHPRRPYINNPAPLIPPSRIPIIIEDSPVGGIPDKHIADGGWDQVHRKEGWYVRSISSQELISEDQTSAKVGSHFFEMILTTLYTSDSSSQQKANVA</sequence>
<feature type="region of interest" description="Disordered" evidence="1">
    <location>
        <begin position="13"/>
        <end position="75"/>
    </location>
</feature>
<evidence type="ECO:0000313" key="2">
    <source>
        <dbReference type="EMBL" id="GER56752.1"/>
    </source>
</evidence>
<evidence type="ECO:0000313" key="3">
    <source>
        <dbReference type="Proteomes" id="UP000325081"/>
    </source>
</evidence>
<comment type="caution">
    <text evidence="2">The sequence shown here is derived from an EMBL/GenBank/DDBJ whole genome shotgun (WGS) entry which is preliminary data.</text>
</comment>
<proteinExistence type="predicted"/>
<feature type="compositionally biased region" description="Basic and acidic residues" evidence="1">
    <location>
        <begin position="28"/>
        <end position="37"/>
    </location>
</feature>